<dbReference type="GO" id="GO:0005524">
    <property type="term" value="F:ATP binding"/>
    <property type="evidence" value="ECO:0007669"/>
    <property type="project" value="UniProtKB-KW"/>
</dbReference>
<comment type="caution">
    <text evidence="6">The sequence shown here is derived from an EMBL/GenBank/DDBJ whole genome shotgun (WGS) entry which is preliminary data.</text>
</comment>
<dbReference type="SUPFAM" id="SSF52540">
    <property type="entry name" value="P-loop containing nucleoside triphosphate hydrolases"/>
    <property type="match status" value="1"/>
</dbReference>
<protein>
    <submittedName>
        <fullName evidence="6">ABC transporter ATP-binding protein</fullName>
    </submittedName>
</protein>
<dbReference type="InterPro" id="IPR050319">
    <property type="entry name" value="ABC_transp_ATP-bind"/>
</dbReference>
<accession>A0A5J5IXC1</accession>
<keyword evidence="7" id="KW-1185">Reference proteome</keyword>
<evidence type="ECO:0000256" key="2">
    <source>
        <dbReference type="ARBA" id="ARBA00022448"/>
    </source>
</evidence>
<dbReference type="PROSITE" id="PS00211">
    <property type="entry name" value="ABC_TRANSPORTER_1"/>
    <property type="match status" value="1"/>
</dbReference>
<dbReference type="Pfam" id="PF00005">
    <property type="entry name" value="ABC_tran"/>
    <property type="match status" value="1"/>
</dbReference>
<evidence type="ECO:0000313" key="7">
    <source>
        <dbReference type="Proteomes" id="UP000325827"/>
    </source>
</evidence>
<dbReference type="Gene3D" id="3.40.50.300">
    <property type="entry name" value="P-loop containing nucleotide triphosphate hydrolases"/>
    <property type="match status" value="1"/>
</dbReference>
<dbReference type="InterPro" id="IPR003439">
    <property type="entry name" value="ABC_transporter-like_ATP-bd"/>
</dbReference>
<dbReference type="InterPro" id="IPR027417">
    <property type="entry name" value="P-loop_NTPase"/>
</dbReference>
<comment type="similarity">
    <text evidence="1">Belongs to the ABC transporter superfamily.</text>
</comment>
<keyword evidence="3" id="KW-0547">Nucleotide-binding</keyword>
<organism evidence="6 7">
    <name type="scientific">Microbacterium rhizomatis</name>
    <dbReference type="NCBI Taxonomy" id="1631477"/>
    <lineage>
        <taxon>Bacteria</taxon>
        <taxon>Bacillati</taxon>
        <taxon>Actinomycetota</taxon>
        <taxon>Actinomycetes</taxon>
        <taxon>Micrococcales</taxon>
        <taxon>Microbacteriaceae</taxon>
        <taxon>Microbacterium</taxon>
    </lineage>
</organism>
<keyword evidence="2" id="KW-0813">Transport</keyword>
<gene>
    <name evidence="6" type="ORF">F6B43_16025</name>
</gene>
<dbReference type="PANTHER" id="PTHR43776">
    <property type="entry name" value="TRANSPORT ATP-BINDING PROTEIN"/>
    <property type="match status" value="1"/>
</dbReference>
<dbReference type="PANTHER" id="PTHR43776:SF7">
    <property type="entry name" value="D,D-DIPEPTIDE TRANSPORT ATP-BINDING PROTEIN DDPF-RELATED"/>
    <property type="match status" value="1"/>
</dbReference>
<dbReference type="RefSeq" id="WP_150450016.1">
    <property type="nucleotide sequence ID" value="NZ_VYSA01000004.1"/>
</dbReference>
<proteinExistence type="inferred from homology"/>
<dbReference type="PROSITE" id="PS50893">
    <property type="entry name" value="ABC_TRANSPORTER_2"/>
    <property type="match status" value="1"/>
</dbReference>
<dbReference type="OrthoDB" id="8481147at2"/>
<dbReference type="SMART" id="SM00382">
    <property type="entry name" value="AAA"/>
    <property type="match status" value="1"/>
</dbReference>
<dbReference type="InterPro" id="IPR003593">
    <property type="entry name" value="AAA+_ATPase"/>
</dbReference>
<feature type="domain" description="ABC transporter" evidence="5">
    <location>
        <begin position="7"/>
        <end position="252"/>
    </location>
</feature>
<dbReference type="EMBL" id="VYSA01000004">
    <property type="protein sequence ID" value="KAA9105874.1"/>
    <property type="molecule type" value="Genomic_DNA"/>
</dbReference>
<dbReference type="GO" id="GO:0055085">
    <property type="term" value="P:transmembrane transport"/>
    <property type="evidence" value="ECO:0007669"/>
    <property type="project" value="UniProtKB-ARBA"/>
</dbReference>
<dbReference type="Proteomes" id="UP000325827">
    <property type="component" value="Unassembled WGS sequence"/>
</dbReference>
<name>A0A5J5IXC1_9MICO</name>
<reference evidence="7" key="1">
    <citation type="submission" date="2019-09" db="EMBL/GenBank/DDBJ databases">
        <title>Mumia zhuanghuii sp. nov. isolated from the intestinal contents of plateau pika (Ochotona curzoniae) in the Qinghai-Tibet plateau of China.</title>
        <authorList>
            <person name="Tian Z."/>
        </authorList>
    </citation>
    <scope>NUCLEOTIDE SEQUENCE [LARGE SCALE GENOMIC DNA]</scope>
    <source>
        <strain evidence="7">JCM 30598</strain>
    </source>
</reference>
<dbReference type="InterPro" id="IPR017871">
    <property type="entry name" value="ABC_transporter-like_CS"/>
</dbReference>
<dbReference type="CDD" id="cd03257">
    <property type="entry name" value="ABC_NikE_OppD_transporters"/>
    <property type="match status" value="1"/>
</dbReference>
<evidence type="ECO:0000256" key="4">
    <source>
        <dbReference type="ARBA" id="ARBA00022840"/>
    </source>
</evidence>
<evidence type="ECO:0000256" key="3">
    <source>
        <dbReference type="ARBA" id="ARBA00022741"/>
    </source>
</evidence>
<keyword evidence="4 6" id="KW-0067">ATP-binding</keyword>
<dbReference type="AlphaFoldDB" id="A0A5J5IXC1"/>
<sequence length="294" mass="31702">MTSEKLLSVESLSVHYPGRGFRGRPVPVLADVSLDIRRGETYGLVGESGSGKSTLGRAILGLAPVSGGRIVFKGREISHVRGRARRALAVDIQAIFQDPYSSLNPSLTVAGTLTEPLIAAGMNRHDARSKVIELLERVGLPADAADRLPRAFSGGQRQRIAIARALAMEPDLIICDEPVSALDLTTQARVLDLLIEIQERLGISYLFISHDLAVIRSICHRVAVLYRGVIVESGDSDQVTTNPTSDYTKRLHLAAPVPDPAAQAIRRQQRLELLAQAANSTLAAAPDERISNAK</sequence>
<evidence type="ECO:0000256" key="1">
    <source>
        <dbReference type="ARBA" id="ARBA00005417"/>
    </source>
</evidence>
<evidence type="ECO:0000313" key="6">
    <source>
        <dbReference type="EMBL" id="KAA9105874.1"/>
    </source>
</evidence>
<evidence type="ECO:0000259" key="5">
    <source>
        <dbReference type="PROSITE" id="PS50893"/>
    </source>
</evidence>
<dbReference type="GO" id="GO:0016887">
    <property type="term" value="F:ATP hydrolysis activity"/>
    <property type="evidence" value="ECO:0007669"/>
    <property type="project" value="InterPro"/>
</dbReference>